<evidence type="ECO:0000313" key="1">
    <source>
        <dbReference type="EMBL" id="CAN0220077.1"/>
    </source>
</evidence>
<accession>A0AC59Z4J7</accession>
<name>A0AC59Z4J7_RANTA</name>
<proteinExistence type="predicted"/>
<sequence>MSDFTQHAGRTLDGAVSAGVPALWPRKVTLPPAPLTSLPKAEGRISSPADTALPPSVEDSGISFIPRCSAASQTRLNVLALETGLPLKAIAG</sequence>
<protein>
    <submittedName>
        <fullName evidence="1">Uncharacterized protein</fullName>
    </submittedName>
</protein>
<reference evidence="1" key="2">
    <citation type="submission" date="2025-03" db="EMBL/GenBank/DDBJ databases">
        <authorList>
            <consortium name="ELIXIR-Norway"/>
            <consortium name="Elixir Norway"/>
        </authorList>
    </citation>
    <scope>NUCLEOTIDE SEQUENCE</scope>
</reference>
<evidence type="ECO:0000313" key="2">
    <source>
        <dbReference type="Proteomes" id="UP001162501"/>
    </source>
</evidence>
<dbReference type="Proteomes" id="UP001162501">
    <property type="component" value="Chromosome 24"/>
</dbReference>
<reference evidence="1" key="1">
    <citation type="submission" date="2023-05" db="EMBL/GenBank/DDBJ databases">
        <authorList>
            <consortium name="ELIXIR-Norway"/>
        </authorList>
    </citation>
    <scope>NUCLEOTIDE SEQUENCE</scope>
</reference>
<gene>
    <name evidence="1" type="ORF">MRATA1EN22A_LOCUS13846</name>
</gene>
<organism evidence="1 2">
    <name type="scientific">Rangifer tarandus platyrhynchus</name>
    <name type="common">Svalbard reindeer</name>
    <dbReference type="NCBI Taxonomy" id="3082113"/>
    <lineage>
        <taxon>Eukaryota</taxon>
        <taxon>Metazoa</taxon>
        <taxon>Chordata</taxon>
        <taxon>Craniata</taxon>
        <taxon>Vertebrata</taxon>
        <taxon>Euteleostomi</taxon>
        <taxon>Mammalia</taxon>
        <taxon>Eutheria</taxon>
        <taxon>Laurasiatheria</taxon>
        <taxon>Artiodactyla</taxon>
        <taxon>Ruminantia</taxon>
        <taxon>Pecora</taxon>
        <taxon>Cervidae</taxon>
        <taxon>Odocoileinae</taxon>
        <taxon>Rangifer</taxon>
    </lineage>
</organism>
<dbReference type="EMBL" id="OX596108">
    <property type="protein sequence ID" value="CAN0220077.1"/>
    <property type="molecule type" value="Genomic_DNA"/>
</dbReference>